<feature type="non-terminal residue" evidence="1">
    <location>
        <position position="1"/>
    </location>
</feature>
<accession>Q9SWZ3</accession>
<dbReference type="AlphaFoldDB" id="Q9SWZ3"/>
<name>Q9SWZ3_SOLLC</name>
<sequence>VSVQMFQPSQTRSSCSMHLLCRDIIGGEQRAIFTCIQHN</sequence>
<dbReference type="EMBL" id="AF081021">
    <property type="protein sequence ID" value="AAD46140.1"/>
    <property type="molecule type" value="mRNA"/>
</dbReference>
<protein>
    <submittedName>
        <fullName evidence="1">Hypoxia-induced protein 242</fullName>
    </submittedName>
</protein>
<organism evidence="1">
    <name type="scientific">Solanum lycopersicum</name>
    <name type="common">Tomato</name>
    <name type="synonym">Lycopersicon esculentum</name>
    <dbReference type="NCBI Taxonomy" id="4081"/>
    <lineage>
        <taxon>Eukaryota</taxon>
        <taxon>Viridiplantae</taxon>
        <taxon>Streptophyta</taxon>
        <taxon>Embryophyta</taxon>
        <taxon>Tracheophyta</taxon>
        <taxon>Spermatophyta</taxon>
        <taxon>Magnoliopsida</taxon>
        <taxon>eudicotyledons</taxon>
        <taxon>Gunneridae</taxon>
        <taxon>Pentapetalae</taxon>
        <taxon>asterids</taxon>
        <taxon>lamiids</taxon>
        <taxon>Solanales</taxon>
        <taxon>Solanaceae</taxon>
        <taxon>Solanoideae</taxon>
        <taxon>Solaneae</taxon>
        <taxon>Solanum</taxon>
        <taxon>Solanum subgen. Lycopersicon</taxon>
    </lineage>
</organism>
<evidence type="ECO:0000313" key="1">
    <source>
        <dbReference type="EMBL" id="AAD46140.1"/>
    </source>
</evidence>
<reference evidence="1" key="1">
    <citation type="submission" date="1998-07" db="EMBL/GenBank/DDBJ databases">
        <title>Genes involved in the low oxygen response of tomato fruits isolated by RNA differential display.</title>
        <authorList>
            <person name="Aggelis A."/>
            <person name="Kanellis A.K."/>
        </authorList>
    </citation>
    <scope>NUCLEOTIDE SEQUENCE</scope>
</reference>
<proteinExistence type="evidence at transcript level"/>